<dbReference type="PROSITE" id="PS51195">
    <property type="entry name" value="Q_MOTIF"/>
    <property type="match status" value="1"/>
</dbReference>
<evidence type="ECO:0007829" key="11">
    <source>
        <dbReference type="PeptideAtlas" id="A0A0G2JG82"/>
    </source>
</evidence>
<evidence type="ECO:0000256" key="1">
    <source>
        <dbReference type="ARBA" id="ARBA00022741"/>
    </source>
</evidence>
<feature type="short sequence motif" description="Q motif" evidence="5">
    <location>
        <begin position="9"/>
        <end position="37"/>
    </location>
</feature>
<dbReference type="InterPro" id="IPR011545">
    <property type="entry name" value="DEAD/DEAH_box_helicase_dom"/>
</dbReference>
<dbReference type="InterPro" id="IPR027417">
    <property type="entry name" value="P-loop_NTPase"/>
</dbReference>
<dbReference type="GO" id="GO:0003724">
    <property type="term" value="F:RNA helicase activity"/>
    <property type="evidence" value="ECO:0007669"/>
    <property type="project" value="UniProtKB-EC"/>
</dbReference>
<comment type="catalytic activity">
    <reaction evidence="6">
        <text>ATP + H2O = ADP + phosphate + H(+)</text>
        <dbReference type="Rhea" id="RHEA:13065"/>
        <dbReference type="ChEBI" id="CHEBI:15377"/>
        <dbReference type="ChEBI" id="CHEBI:15378"/>
        <dbReference type="ChEBI" id="CHEBI:30616"/>
        <dbReference type="ChEBI" id="CHEBI:43474"/>
        <dbReference type="ChEBI" id="CHEBI:456216"/>
        <dbReference type="EC" id="3.6.4.13"/>
    </reaction>
</comment>
<accession>A0A0G2JG82</accession>
<dbReference type="Antibodypedia" id="19284">
    <property type="antibodies" value="162 antibodies from 25 providers"/>
</dbReference>
<dbReference type="ProteomicsDB" id="326529"/>
<dbReference type="GO" id="GO:0016787">
    <property type="term" value="F:hydrolase activity"/>
    <property type="evidence" value="ECO:0007669"/>
    <property type="project" value="UniProtKB-KW"/>
</dbReference>
<gene>
    <name evidence="8 9" type="primary">Ddx55</name>
</gene>
<keyword evidence="11 12" id="KW-1267">Proteomics identification</keyword>
<dbReference type="EC" id="3.6.4.13" evidence="6"/>
<dbReference type="MGI" id="MGI:1915098">
    <property type="gene designation" value="Ddx55"/>
</dbReference>
<dbReference type="ExpressionAtlas" id="A0A0G2JG82">
    <property type="expression patterns" value="baseline and differential"/>
</dbReference>
<reference evidence="8" key="3">
    <citation type="submission" date="2025-08" db="UniProtKB">
        <authorList>
            <consortium name="Ensembl"/>
        </authorList>
    </citation>
    <scope>IDENTIFICATION</scope>
    <source>
        <strain evidence="8">C57BL/6J</strain>
    </source>
</reference>
<proteinExistence type="evidence at protein level"/>
<dbReference type="GO" id="GO:0003723">
    <property type="term" value="F:RNA binding"/>
    <property type="evidence" value="ECO:0007669"/>
    <property type="project" value="UniProtKB-UniRule"/>
</dbReference>
<dbReference type="Pfam" id="PF00270">
    <property type="entry name" value="DEAD"/>
    <property type="match status" value="1"/>
</dbReference>
<evidence type="ECO:0000256" key="6">
    <source>
        <dbReference type="RuleBase" id="RU365068"/>
    </source>
</evidence>
<sequence length="135" mass="15344">MEHVTEGAWESLQVPLHPRVLGALRELGFPHMTPVQSATIPLFMKNKDVAAEAVTGSGKTLAFVIPILEILLRREEKLKKNQVRRAGWWSWRQEGSGRRKKLDKLESSPVWYLRSLFLDLSACYIPADAGALSWY</sequence>
<evidence type="ECO:0000256" key="2">
    <source>
        <dbReference type="ARBA" id="ARBA00022801"/>
    </source>
</evidence>
<comment type="function">
    <text evidence="6">RNA helicase.</text>
</comment>
<keyword evidence="1 6" id="KW-0547">Nucleotide-binding</keyword>
<keyword evidence="6" id="KW-0694">RNA-binding</keyword>
<evidence type="ECO:0000256" key="3">
    <source>
        <dbReference type="ARBA" id="ARBA00022806"/>
    </source>
</evidence>
<evidence type="ECO:0000256" key="4">
    <source>
        <dbReference type="ARBA" id="ARBA00022840"/>
    </source>
</evidence>
<dbReference type="GO" id="GO:0005524">
    <property type="term" value="F:ATP binding"/>
    <property type="evidence" value="ECO:0007669"/>
    <property type="project" value="UniProtKB-UniRule"/>
</dbReference>
<protein>
    <recommendedName>
        <fullName evidence="6">ATP-dependent RNA helicase</fullName>
        <ecNumber evidence="6">3.6.4.13</ecNumber>
    </recommendedName>
</protein>
<evidence type="ECO:0007829" key="12">
    <source>
        <dbReference type="ProteomicsDB" id="A0A0G2JG82"/>
    </source>
</evidence>
<keyword evidence="3 6" id="KW-0347">Helicase</keyword>
<organism evidence="8 10">
    <name type="scientific">Mus musculus</name>
    <name type="common">Mouse</name>
    <dbReference type="NCBI Taxonomy" id="10090"/>
    <lineage>
        <taxon>Eukaryota</taxon>
        <taxon>Metazoa</taxon>
        <taxon>Chordata</taxon>
        <taxon>Craniata</taxon>
        <taxon>Vertebrata</taxon>
        <taxon>Euteleostomi</taxon>
        <taxon>Mammalia</taxon>
        <taxon>Eutheria</taxon>
        <taxon>Euarchontoglires</taxon>
        <taxon>Glires</taxon>
        <taxon>Rodentia</taxon>
        <taxon>Myomorpha</taxon>
        <taxon>Muroidea</taxon>
        <taxon>Muridae</taxon>
        <taxon>Murinae</taxon>
        <taxon>Mus</taxon>
        <taxon>Mus</taxon>
    </lineage>
</organism>
<dbReference type="AGR" id="MGI:1915098"/>
<keyword evidence="2 6" id="KW-0378">Hydrolase</keyword>
<keyword evidence="4 6" id="KW-0067">ATP-binding</keyword>
<dbReference type="SUPFAM" id="SSF52540">
    <property type="entry name" value="P-loop containing nucleoside triphosphate hydrolases"/>
    <property type="match status" value="1"/>
</dbReference>
<dbReference type="SMR" id="A0A0G2JG82"/>
<dbReference type="GeneTree" id="ENSGT00550000074969"/>
<comment type="domain">
    <text evidence="6">The Q motif is unique to and characteristic of the DEAD box family of RNA helicases and controls ATP binding and hydrolysis.</text>
</comment>
<dbReference type="Ensembl" id="ENSMUST00000131631.8">
    <property type="protein sequence ID" value="ENSMUSP00000143462.2"/>
    <property type="gene ID" value="ENSMUSG00000029389.18"/>
</dbReference>
<reference evidence="8 10" key="2">
    <citation type="journal article" date="2011" name="PLoS Biol.">
        <title>Modernizing reference genome assemblies.</title>
        <authorList>
            <person name="Church D.M."/>
            <person name="Schneider V.A."/>
            <person name="Graves T."/>
            <person name="Auger K."/>
            <person name="Cunningham F."/>
            <person name="Bouk N."/>
            <person name="Chen H.C."/>
            <person name="Agarwala R."/>
            <person name="McLaren W.M."/>
            <person name="Ritchie G.R."/>
            <person name="Albracht D."/>
            <person name="Kremitzki M."/>
            <person name="Rock S."/>
            <person name="Kotkiewicz H."/>
            <person name="Kremitzki C."/>
            <person name="Wollam A."/>
            <person name="Trani L."/>
            <person name="Fulton L."/>
            <person name="Fulton R."/>
            <person name="Matthews L."/>
            <person name="Whitehead S."/>
            <person name="Chow W."/>
            <person name="Torrance J."/>
            <person name="Dunn M."/>
            <person name="Harden G."/>
            <person name="Threadgold G."/>
            <person name="Wood J."/>
            <person name="Collins J."/>
            <person name="Heath P."/>
            <person name="Griffiths G."/>
            <person name="Pelan S."/>
            <person name="Grafham D."/>
            <person name="Eichler E.E."/>
            <person name="Weinstock G."/>
            <person name="Mardis E.R."/>
            <person name="Wilson R.K."/>
            <person name="Howe K."/>
            <person name="Flicek P."/>
            <person name="Hubbard T."/>
        </authorList>
    </citation>
    <scope>NUCLEOTIDE SEQUENCE [LARGE SCALE GENOMIC DNA]</scope>
    <source>
        <strain evidence="8 10">C57BL/6J</strain>
    </source>
</reference>
<evidence type="ECO:0000313" key="8">
    <source>
        <dbReference type="Ensembl" id="ENSMUSP00000143462.2"/>
    </source>
</evidence>
<evidence type="ECO:0000256" key="5">
    <source>
        <dbReference type="PROSITE-ProRule" id="PRU00552"/>
    </source>
</evidence>
<dbReference type="Proteomes" id="UP000000589">
    <property type="component" value="Chromosome 5"/>
</dbReference>
<evidence type="ECO:0000313" key="9">
    <source>
        <dbReference type="MGI" id="MGI:1915098"/>
    </source>
</evidence>
<dbReference type="VEuPathDB" id="HostDB:ENSMUSG00000029389"/>
<evidence type="ECO:0000259" key="7">
    <source>
        <dbReference type="PROSITE" id="PS51195"/>
    </source>
</evidence>
<name>A0A0G2JG82_MOUSE</name>
<dbReference type="PANTHER" id="PTHR24031">
    <property type="entry name" value="RNA HELICASE"/>
    <property type="match status" value="1"/>
</dbReference>
<feature type="domain" description="DEAD-box RNA helicase Q" evidence="7">
    <location>
        <begin position="9"/>
        <end position="37"/>
    </location>
</feature>
<keyword evidence="10" id="KW-1185">Reference proteome</keyword>
<evidence type="ECO:0000313" key="10">
    <source>
        <dbReference type="Proteomes" id="UP000000589"/>
    </source>
</evidence>
<reference evidence="8 10" key="1">
    <citation type="journal article" date="2009" name="PLoS Biol.">
        <title>Lineage-specific biology revealed by a finished genome assembly of the mouse.</title>
        <authorList>
            <consortium name="Mouse Genome Sequencing Consortium"/>
            <person name="Church D.M."/>
            <person name="Goodstadt L."/>
            <person name="Hillier L.W."/>
            <person name="Zody M.C."/>
            <person name="Goldstein S."/>
            <person name="She X."/>
            <person name="Bult C.J."/>
            <person name="Agarwala R."/>
            <person name="Cherry J.L."/>
            <person name="DiCuccio M."/>
            <person name="Hlavina W."/>
            <person name="Kapustin Y."/>
            <person name="Meric P."/>
            <person name="Maglott D."/>
            <person name="Birtle Z."/>
            <person name="Marques A.C."/>
            <person name="Graves T."/>
            <person name="Zhou S."/>
            <person name="Teague B."/>
            <person name="Potamousis K."/>
            <person name="Churas C."/>
            <person name="Place M."/>
            <person name="Herschleb J."/>
            <person name="Runnheim R."/>
            <person name="Forrest D."/>
            <person name="Amos-Landgraf J."/>
            <person name="Schwartz D.C."/>
            <person name="Cheng Z."/>
            <person name="Lindblad-Toh K."/>
            <person name="Eichler E.E."/>
            <person name="Ponting C.P."/>
        </authorList>
    </citation>
    <scope>NUCLEOTIDE SEQUENCE [LARGE SCALE GENOMIC DNA]</scope>
    <source>
        <strain evidence="8 10">C57BL/6J</strain>
    </source>
</reference>
<dbReference type="Bgee" id="ENSMUSG00000029389">
    <property type="expression patterns" value="Expressed in retinal neural layer and 154 other cell types or tissues"/>
</dbReference>
<dbReference type="Gene3D" id="3.40.50.300">
    <property type="entry name" value="P-loop containing nucleotide triphosphate hydrolases"/>
    <property type="match status" value="1"/>
</dbReference>
<reference evidence="8" key="4">
    <citation type="submission" date="2025-09" db="UniProtKB">
        <authorList>
            <consortium name="Ensembl"/>
        </authorList>
    </citation>
    <scope>IDENTIFICATION</scope>
    <source>
        <strain evidence="8">C57BL/6J</strain>
    </source>
</reference>
<comment type="similarity">
    <text evidence="6">Belongs to the DEAD box helicase family.</text>
</comment>
<dbReference type="AlphaFoldDB" id="A0A0G2JG82"/>
<dbReference type="InterPro" id="IPR014014">
    <property type="entry name" value="RNA_helicase_DEAD_Q_motif"/>
</dbReference>